<dbReference type="NCBIfam" id="TIGR00377">
    <property type="entry name" value="ant_ant_sig"/>
    <property type="match status" value="1"/>
</dbReference>
<dbReference type="Pfam" id="PF01740">
    <property type="entry name" value="STAS"/>
    <property type="match status" value="1"/>
</dbReference>
<dbReference type="SUPFAM" id="SSF52091">
    <property type="entry name" value="SpoIIaa-like"/>
    <property type="match status" value="1"/>
</dbReference>
<dbReference type="GO" id="GO:0043856">
    <property type="term" value="F:anti-sigma factor antagonist activity"/>
    <property type="evidence" value="ECO:0007669"/>
    <property type="project" value="InterPro"/>
</dbReference>
<dbReference type="EMBL" id="MFEI01000021">
    <property type="protein sequence ID" value="OGE80661.1"/>
    <property type="molecule type" value="Genomic_DNA"/>
</dbReference>
<evidence type="ECO:0000313" key="4">
    <source>
        <dbReference type="EMBL" id="OGE80661.1"/>
    </source>
</evidence>
<dbReference type="Gene3D" id="3.30.750.24">
    <property type="entry name" value="STAS domain"/>
    <property type="match status" value="1"/>
</dbReference>
<feature type="domain" description="STAS" evidence="3">
    <location>
        <begin position="28"/>
        <end position="112"/>
    </location>
</feature>
<comment type="similarity">
    <text evidence="1 2">Belongs to the anti-sigma-factor antagonist family.</text>
</comment>
<evidence type="ECO:0000313" key="5">
    <source>
        <dbReference type="Proteomes" id="UP000177912"/>
    </source>
</evidence>
<dbReference type="PROSITE" id="PS50801">
    <property type="entry name" value="STAS"/>
    <property type="match status" value="1"/>
</dbReference>
<sequence>MLTITERLVGEVMVLDCRGTITLNGDDDYLRVRIKEIVGAGTRKIVFNLAEVPYIDSSGLGVLVSCTTSAQNQGAKLVLLNLQKKVSDLLQVMRLYGVFQIFNDETVAVESFSQ</sequence>
<dbReference type="InterPro" id="IPR002645">
    <property type="entry name" value="STAS_dom"/>
</dbReference>
<accession>A0A1F5NSK6</accession>
<evidence type="ECO:0000256" key="1">
    <source>
        <dbReference type="ARBA" id="ARBA00009013"/>
    </source>
</evidence>
<dbReference type="Proteomes" id="UP000177912">
    <property type="component" value="Unassembled WGS sequence"/>
</dbReference>
<dbReference type="InterPro" id="IPR003658">
    <property type="entry name" value="Anti-sigma_ant"/>
</dbReference>
<organism evidence="4 5">
    <name type="scientific">Candidatus Doudnabacteria bacterium RIFCSPHIGHO2_01_FULL_43_23</name>
    <dbReference type="NCBI Taxonomy" id="1817822"/>
    <lineage>
        <taxon>Bacteria</taxon>
        <taxon>Candidatus Doudnaibacteriota</taxon>
    </lineage>
</organism>
<dbReference type="PANTHER" id="PTHR33495:SF2">
    <property type="entry name" value="ANTI-SIGMA FACTOR ANTAGONIST TM_1081-RELATED"/>
    <property type="match status" value="1"/>
</dbReference>
<dbReference type="InterPro" id="IPR036513">
    <property type="entry name" value="STAS_dom_sf"/>
</dbReference>
<dbReference type="CDD" id="cd07043">
    <property type="entry name" value="STAS_anti-anti-sigma_factors"/>
    <property type="match status" value="1"/>
</dbReference>
<proteinExistence type="inferred from homology"/>
<evidence type="ECO:0000256" key="2">
    <source>
        <dbReference type="RuleBase" id="RU003749"/>
    </source>
</evidence>
<gene>
    <name evidence="4" type="ORF">A2826_00405</name>
</gene>
<protein>
    <recommendedName>
        <fullName evidence="2">Anti-sigma factor antagonist</fullName>
    </recommendedName>
</protein>
<name>A0A1F5NSK6_9BACT</name>
<dbReference type="AlphaFoldDB" id="A0A1F5NSK6"/>
<reference evidence="4 5" key="1">
    <citation type="journal article" date="2016" name="Nat. Commun.">
        <title>Thousands of microbial genomes shed light on interconnected biogeochemical processes in an aquifer system.</title>
        <authorList>
            <person name="Anantharaman K."/>
            <person name="Brown C.T."/>
            <person name="Hug L.A."/>
            <person name="Sharon I."/>
            <person name="Castelle C.J."/>
            <person name="Probst A.J."/>
            <person name="Thomas B.C."/>
            <person name="Singh A."/>
            <person name="Wilkins M.J."/>
            <person name="Karaoz U."/>
            <person name="Brodie E.L."/>
            <person name="Williams K.H."/>
            <person name="Hubbard S.S."/>
            <person name="Banfield J.F."/>
        </authorList>
    </citation>
    <scope>NUCLEOTIDE SEQUENCE [LARGE SCALE GENOMIC DNA]</scope>
</reference>
<dbReference type="PANTHER" id="PTHR33495">
    <property type="entry name" value="ANTI-SIGMA FACTOR ANTAGONIST TM_1081-RELATED-RELATED"/>
    <property type="match status" value="1"/>
</dbReference>
<evidence type="ECO:0000259" key="3">
    <source>
        <dbReference type="PROSITE" id="PS50801"/>
    </source>
</evidence>
<dbReference type="STRING" id="1817822.A2826_00405"/>
<comment type="caution">
    <text evidence="4">The sequence shown here is derived from an EMBL/GenBank/DDBJ whole genome shotgun (WGS) entry which is preliminary data.</text>
</comment>